<name>A0A1L9B956_9BACT</name>
<sequence>MASSPGAPEPRQAALYEFLFTNLASWHLALLRRVLANPREAPDIRGQAAEALGCHYARYRHRWQRRYRRLVETLEHGLEDPAPEVRFWSIYALTCMEEARVLPRLRLIAATDTASCPGMWTLRQEALWAIAQFEGRDIDDPRTL</sequence>
<dbReference type="Proteomes" id="UP000182229">
    <property type="component" value="Unassembled WGS sequence"/>
</dbReference>
<dbReference type="Gene3D" id="1.25.10.10">
    <property type="entry name" value="Leucine-rich Repeat Variant"/>
    <property type="match status" value="1"/>
</dbReference>
<protein>
    <recommendedName>
        <fullName evidence="3">HEAT repeat domain-containing protein</fullName>
    </recommendedName>
</protein>
<dbReference type="STRING" id="83449.BON30_21420"/>
<proteinExistence type="predicted"/>
<dbReference type="EMBL" id="MPIN01000005">
    <property type="protein sequence ID" value="OJH38789.1"/>
    <property type="molecule type" value="Genomic_DNA"/>
</dbReference>
<dbReference type="InterPro" id="IPR016024">
    <property type="entry name" value="ARM-type_fold"/>
</dbReference>
<keyword evidence="2" id="KW-1185">Reference proteome</keyword>
<evidence type="ECO:0000313" key="1">
    <source>
        <dbReference type="EMBL" id="OJH38789.1"/>
    </source>
</evidence>
<dbReference type="InterPro" id="IPR011989">
    <property type="entry name" value="ARM-like"/>
</dbReference>
<gene>
    <name evidence="1" type="ORF">BON30_21420</name>
</gene>
<organism evidence="1 2">
    <name type="scientific">Cystobacter ferrugineus</name>
    <dbReference type="NCBI Taxonomy" id="83449"/>
    <lineage>
        <taxon>Bacteria</taxon>
        <taxon>Pseudomonadati</taxon>
        <taxon>Myxococcota</taxon>
        <taxon>Myxococcia</taxon>
        <taxon>Myxococcales</taxon>
        <taxon>Cystobacterineae</taxon>
        <taxon>Archangiaceae</taxon>
        <taxon>Cystobacter</taxon>
    </lineage>
</organism>
<dbReference type="SUPFAM" id="SSF48371">
    <property type="entry name" value="ARM repeat"/>
    <property type="match status" value="1"/>
</dbReference>
<dbReference type="Pfam" id="PF13646">
    <property type="entry name" value="HEAT_2"/>
    <property type="match status" value="1"/>
</dbReference>
<reference evidence="1 2" key="2">
    <citation type="submission" date="2016-12" db="EMBL/GenBank/DDBJ databases">
        <title>Draft Genome Sequence of Cystobacter ferrugineus Strain Cbfe23.</title>
        <authorList>
            <person name="Akbar S."/>
            <person name="Dowd S.E."/>
            <person name="Stevens D.C."/>
        </authorList>
    </citation>
    <scope>NUCLEOTIDE SEQUENCE [LARGE SCALE GENOMIC DNA]</scope>
    <source>
        <strain evidence="1 2">Cbfe23</strain>
    </source>
</reference>
<evidence type="ECO:0000313" key="2">
    <source>
        <dbReference type="Proteomes" id="UP000182229"/>
    </source>
</evidence>
<comment type="caution">
    <text evidence="1">The sequence shown here is derived from an EMBL/GenBank/DDBJ whole genome shotgun (WGS) entry which is preliminary data.</text>
</comment>
<reference evidence="2" key="1">
    <citation type="submission" date="2016-11" db="EMBL/GenBank/DDBJ databases">
        <authorList>
            <person name="Shukria A."/>
            <person name="Stevens D.C."/>
        </authorList>
    </citation>
    <scope>NUCLEOTIDE SEQUENCE [LARGE SCALE GENOMIC DNA]</scope>
    <source>
        <strain evidence="2">Cbfe23</strain>
    </source>
</reference>
<dbReference type="AlphaFoldDB" id="A0A1L9B956"/>
<accession>A0A1L9B956</accession>
<evidence type="ECO:0008006" key="3">
    <source>
        <dbReference type="Google" id="ProtNLM"/>
    </source>
</evidence>